<feature type="non-terminal residue" evidence="1">
    <location>
        <position position="1"/>
    </location>
</feature>
<organism evidence="1">
    <name type="scientific">Cuerna arida</name>
    <dbReference type="NCBI Taxonomy" id="1464854"/>
    <lineage>
        <taxon>Eukaryota</taxon>
        <taxon>Metazoa</taxon>
        <taxon>Ecdysozoa</taxon>
        <taxon>Arthropoda</taxon>
        <taxon>Hexapoda</taxon>
        <taxon>Insecta</taxon>
        <taxon>Pterygota</taxon>
        <taxon>Neoptera</taxon>
        <taxon>Paraneoptera</taxon>
        <taxon>Hemiptera</taxon>
        <taxon>Auchenorrhyncha</taxon>
        <taxon>Membracoidea</taxon>
        <taxon>Cicadellidae</taxon>
        <taxon>Cicadellinae</taxon>
        <taxon>Proconiini</taxon>
        <taxon>Cuerna</taxon>
    </lineage>
</organism>
<name>A0A1B6ENP0_9HEMI</name>
<proteinExistence type="predicted"/>
<reference evidence="1" key="1">
    <citation type="submission" date="2015-11" db="EMBL/GenBank/DDBJ databases">
        <title>De novo transcriptome assembly of four potential Pierce s Disease insect vectors from Arizona vineyards.</title>
        <authorList>
            <person name="Tassone E.E."/>
        </authorList>
    </citation>
    <scope>NUCLEOTIDE SEQUENCE</scope>
</reference>
<dbReference type="EMBL" id="GECZ01030218">
    <property type="protein sequence ID" value="JAS39551.1"/>
    <property type="molecule type" value="Transcribed_RNA"/>
</dbReference>
<dbReference type="AlphaFoldDB" id="A0A1B6ENP0"/>
<protein>
    <submittedName>
        <fullName evidence="1">Uncharacterized protein</fullName>
    </submittedName>
</protein>
<evidence type="ECO:0000313" key="1">
    <source>
        <dbReference type="EMBL" id="JAS39551.1"/>
    </source>
</evidence>
<gene>
    <name evidence="1" type="ORF">g.5618</name>
</gene>
<sequence>LPSVLIYSLANINLLQGEVPSKMIAEGLAHVVFSKLKKKEDKLRTLKRNILFSGSYYTQKNEEFSFLKPLSCFVKFLTKDEAIKVKPKIVQVFSRVLNNTEVKEYLDSFP</sequence>
<accession>A0A1B6ENP0</accession>